<accession>A0A2A9M5F7</accession>
<dbReference type="Proteomes" id="UP000224006">
    <property type="component" value="Chromosome VIII"/>
</dbReference>
<dbReference type="KEGG" id="bbes:BESB_083940"/>
<feature type="compositionally biased region" description="Basic and acidic residues" evidence="1">
    <location>
        <begin position="294"/>
        <end position="326"/>
    </location>
</feature>
<feature type="compositionally biased region" description="Basic and acidic residues" evidence="1">
    <location>
        <begin position="938"/>
        <end position="955"/>
    </location>
</feature>
<feature type="region of interest" description="Disordered" evidence="1">
    <location>
        <begin position="840"/>
        <end position="1001"/>
    </location>
</feature>
<proteinExistence type="predicted"/>
<dbReference type="EMBL" id="NWUJ01000009">
    <property type="protein sequence ID" value="PFH33195.1"/>
    <property type="molecule type" value="Genomic_DNA"/>
</dbReference>
<dbReference type="VEuPathDB" id="ToxoDB:BESB_083940"/>
<keyword evidence="3" id="KW-1185">Reference proteome</keyword>
<organism evidence="2 3">
    <name type="scientific">Besnoitia besnoiti</name>
    <name type="common">Apicomplexan protozoan</name>
    <dbReference type="NCBI Taxonomy" id="94643"/>
    <lineage>
        <taxon>Eukaryota</taxon>
        <taxon>Sar</taxon>
        <taxon>Alveolata</taxon>
        <taxon>Apicomplexa</taxon>
        <taxon>Conoidasida</taxon>
        <taxon>Coccidia</taxon>
        <taxon>Eucoccidiorida</taxon>
        <taxon>Eimeriorina</taxon>
        <taxon>Sarcocystidae</taxon>
        <taxon>Besnoitia</taxon>
    </lineage>
</organism>
<dbReference type="GeneID" id="40313320"/>
<name>A0A2A9M5F7_BESBE</name>
<evidence type="ECO:0000256" key="1">
    <source>
        <dbReference type="SAM" id="MobiDB-lite"/>
    </source>
</evidence>
<feature type="region of interest" description="Disordered" evidence="1">
    <location>
        <begin position="206"/>
        <end position="225"/>
    </location>
</feature>
<reference evidence="2 3" key="1">
    <citation type="submission" date="2017-09" db="EMBL/GenBank/DDBJ databases">
        <title>Genome sequencing of Besnoitia besnoiti strain Bb-Ger1.</title>
        <authorList>
            <person name="Schares G."/>
            <person name="Venepally P."/>
            <person name="Lorenzi H.A."/>
        </authorList>
    </citation>
    <scope>NUCLEOTIDE SEQUENCE [LARGE SCALE GENOMIC DNA]</scope>
    <source>
        <strain evidence="2 3">Bb-Ger1</strain>
    </source>
</reference>
<feature type="region of interest" description="Disordered" evidence="1">
    <location>
        <begin position="265"/>
        <end position="335"/>
    </location>
</feature>
<feature type="region of interest" description="Disordered" evidence="1">
    <location>
        <begin position="656"/>
        <end position="677"/>
    </location>
</feature>
<feature type="region of interest" description="Disordered" evidence="1">
    <location>
        <begin position="716"/>
        <end position="762"/>
    </location>
</feature>
<protein>
    <submittedName>
        <fullName evidence="2">Uncharacterized protein</fullName>
    </submittedName>
</protein>
<feature type="compositionally biased region" description="Acidic residues" evidence="1">
    <location>
        <begin position="1140"/>
        <end position="1151"/>
    </location>
</feature>
<dbReference type="RefSeq" id="XP_029217204.1">
    <property type="nucleotide sequence ID" value="XM_029366744.1"/>
</dbReference>
<comment type="caution">
    <text evidence="2">The sequence shown here is derived from an EMBL/GenBank/DDBJ whole genome shotgun (WGS) entry which is preliminary data.</text>
</comment>
<evidence type="ECO:0000313" key="3">
    <source>
        <dbReference type="Proteomes" id="UP000224006"/>
    </source>
</evidence>
<feature type="region of interest" description="Disordered" evidence="1">
    <location>
        <begin position="1139"/>
        <end position="1223"/>
    </location>
</feature>
<gene>
    <name evidence="2" type="ORF">BESB_083940</name>
</gene>
<feature type="compositionally biased region" description="Low complexity" evidence="1">
    <location>
        <begin position="963"/>
        <end position="981"/>
    </location>
</feature>
<sequence>MAASAVTADVRREFVQTCLLTKAGLAAATRSLLHGLSWRQIVRETKRDLGRALGLRAKEPTDSAASCAAAPAVLSTSGAGALGGASAPTGADSPSLLSLKEVAATVWSAERDLCAALQTVLLQLIAMTLSRASEPAFTASDSNEWTCVRVQGGQDAAAAADRFAVRSSRDGQSEWTEQDRAPLGFAASNTSAAVRFTFLSLPRQAPRGSAAWDGPETGPLSHSRQWRAGELRNLRSATLTSRHPAARAPAAPASLFQELLEASQTPAGEAGGEAPFLPQNRRESPENICAPSGEEVRSDVEVGPATEEHRMEHERRGGKDCKHSDAGGEGPCGRQLIAETPVEPCEVPRLLLPPGSAPARPAWLRCPVRSRRVAATDTQPQRSSDPRTAAALSRASDQLAESLAAAFNWVVAWFARLLHALECFGSLSAAAWSAARQLVAVGLTLGMAERELESSVGRLRMALLFEWTRLSAAGVRPPTHLFPSLHAPAAAAASGASFPSVASSFAPASSSSASGRPTAVGPSCEGAGGASRGAKLAAVLPCALRPPAVSPLFRESSSLQSPGDLRLGLGRLNQHVAAALALLRLGPELSASSSSFLPPLPLSAAEGGRGEEATGLAFAQRHLCPRCRANDSKKDAEGLLARRCADLDKFRQLGLAEGRVGPNNEGDGTRNEGDTLDDGAADEEWITVLQATQQQLGFARQSCDRALGLFVKRAQARRGQERDAAADPTGEAAEARAGETASSGDNGGRHGTPGEPRDAPARLAALPAPPQEFLEIYKGLGEEASRPGSAAGSLLLFSDDVDEATLAKGRAAMSELKRVFLSHPRMQRQRQQKRVVKELVPTGATPGGSSAQRRPGAGAAACHDRERARCGLNATAADEDGGPRLRLEVREEEGEEDEGRMQNAYWRRVGGAGPGGLPEPCEGSHSEAPGGDSNAAARWRDEDEREGRDRPRPTEDDVGPTESDSAGVRPSSSSSPAPRVSHPGEMAVRRSAPSTDTGSGASVRCLLSGVGLGITTPEALRLESRRQREAEKPPGTQSLFAELAGQFSRARASVAETSEGGTPQSRPADGTEIAGRLADVGEVSGQQRVWGGAFGLMQTNHFLMASAGGSRETGAVSFPAVFAHLAKGESGEEAFCGLGEAEDEEEEDDAEPPGLSHGEGFGGREASEESVSRDLGERESRSEGESVRHGGHHCGSDWGGGAWCLEGRSDDEETKMDAEARQD</sequence>
<evidence type="ECO:0000313" key="2">
    <source>
        <dbReference type="EMBL" id="PFH33195.1"/>
    </source>
</evidence>
<feature type="compositionally biased region" description="Basic and acidic residues" evidence="1">
    <location>
        <begin position="1165"/>
        <end position="1188"/>
    </location>
</feature>
<dbReference type="OrthoDB" id="10376404at2759"/>
<dbReference type="AlphaFoldDB" id="A0A2A9M5F7"/>